<feature type="transmembrane region" description="Helical" evidence="1">
    <location>
        <begin position="326"/>
        <end position="343"/>
    </location>
</feature>
<evidence type="ECO:0000313" key="4">
    <source>
        <dbReference type="Proteomes" id="UP000219412"/>
    </source>
</evidence>
<proteinExistence type="predicted"/>
<accession>A0A285UBY9</accession>
<feature type="transmembrane region" description="Helical" evidence="1">
    <location>
        <begin position="126"/>
        <end position="143"/>
    </location>
</feature>
<feature type="transmembrane region" description="Helical" evidence="1">
    <location>
        <begin position="60"/>
        <end position="89"/>
    </location>
</feature>
<feature type="transmembrane region" description="Helical" evidence="1">
    <location>
        <begin position="251"/>
        <end position="271"/>
    </location>
</feature>
<feature type="transmembrane region" description="Helical" evidence="1">
    <location>
        <begin position="150"/>
        <end position="177"/>
    </location>
</feature>
<dbReference type="RefSeq" id="WP_245844534.1">
    <property type="nucleotide sequence ID" value="NZ_OBQF01000001.1"/>
</dbReference>
<protein>
    <recommendedName>
        <fullName evidence="2">DUF418 domain-containing protein</fullName>
    </recommendedName>
</protein>
<dbReference type="AlphaFoldDB" id="A0A285UBY9"/>
<dbReference type="InterPro" id="IPR007349">
    <property type="entry name" value="DUF418"/>
</dbReference>
<keyword evidence="1" id="KW-0472">Membrane</keyword>
<evidence type="ECO:0000259" key="2">
    <source>
        <dbReference type="Pfam" id="PF04235"/>
    </source>
</evidence>
<keyword evidence="1" id="KW-0812">Transmembrane</keyword>
<dbReference type="Pfam" id="PF04235">
    <property type="entry name" value="DUF418"/>
    <property type="match status" value="1"/>
</dbReference>
<name>A0A285UBY9_9STAP</name>
<keyword evidence="4" id="KW-1185">Reference proteome</keyword>
<feature type="transmembrane region" description="Helical" evidence="1">
    <location>
        <begin position="197"/>
        <end position="230"/>
    </location>
</feature>
<sequence length="395" mass="45232">MNNSHQPTVFSERIHEIDGIRGFALLGILMMNIMSFATPLMQDAMEMKETERFAGQYNEWTIFFINTFVTTNFYTMFSFLFGLGFYIFLSRAQERVQSVNVLFLRRMGMLLIFGILHGVFLWYGDILWTYAVTGVLLLFFYKLHPKVNLVISIVILSVFTVFLLMMAASMFVVNIPVEGAFPLWFDMTETIHDNDYLGLLGINAAFLGLSMMNVVFLVPVVLAVFLLGLYAGQRGIFSDLKGHRRLVNRTAMIGIGFGLPVKIVTGYAMTYETLDGGWNMLSLIANTLGGPLMSLGYIAMFLIIVRRLPVLVKILQPVGQMALTNYIMQTVIMMVIFYGFNLFNRVDAVWFLPIVLAVFTIQVIYSHLWMKVFRFGPLEWLWRTVTYLKVIPIKR</sequence>
<organism evidence="3 4">
    <name type="scientific">Salinicoccus kekensis</name>
    <dbReference type="NCBI Taxonomy" id="714307"/>
    <lineage>
        <taxon>Bacteria</taxon>
        <taxon>Bacillati</taxon>
        <taxon>Bacillota</taxon>
        <taxon>Bacilli</taxon>
        <taxon>Bacillales</taxon>
        <taxon>Staphylococcaceae</taxon>
        <taxon>Salinicoccus</taxon>
    </lineage>
</organism>
<feature type="domain" description="DUF418" evidence="2">
    <location>
        <begin position="232"/>
        <end position="389"/>
    </location>
</feature>
<dbReference type="PANTHER" id="PTHR30590:SF3">
    <property type="entry name" value="HYPOTHETICAL MEMBRANE SPANNING PROTEIN"/>
    <property type="match status" value="1"/>
</dbReference>
<feature type="transmembrane region" description="Helical" evidence="1">
    <location>
        <begin position="101"/>
        <end position="120"/>
    </location>
</feature>
<gene>
    <name evidence="3" type="ORF">SAMN05878391_0793</name>
</gene>
<evidence type="ECO:0000256" key="1">
    <source>
        <dbReference type="SAM" id="Phobius"/>
    </source>
</evidence>
<dbReference type="PANTHER" id="PTHR30590">
    <property type="entry name" value="INNER MEMBRANE PROTEIN"/>
    <property type="match status" value="1"/>
</dbReference>
<evidence type="ECO:0000313" key="3">
    <source>
        <dbReference type="EMBL" id="SOC39253.1"/>
    </source>
</evidence>
<feature type="transmembrane region" description="Helical" evidence="1">
    <location>
        <begin position="349"/>
        <end position="368"/>
    </location>
</feature>
<dbReference type="InterPro" id="IPR052529">
    <property type="entry name" value="Bact_Transport_Assoc"/>
</dbReference>
<dbReference type="Proteomes" id="UP000219412">
    <property type="component" value="Unassembled WGS sequence"/>
</dbReference>
<feature type="transmembrane region" description="Helical" evidence="1">
    <location>
        <begin position="20"/>
        <end position="40"/>
    </location>
</feature>
<feature type="transmembrane region" description="Helical" evidence="1">
    <location>
        <begin position="283"/>
        <end position="305"/>
    </location>
</feature>
<keyword evidence="1" id="KW-1133">Transmembrane helix</keyword>
<reference evidence="4" key="1">
    <citation type="submission" date="2017-08" db="EMBL/GenBank/DDBJ databases">
        <authorList>
            <person name="Varghese N."/>
            <person name="Submissions S."/>
        </authorList>
    </citation>
    <scope>NUCLEOTIDE SEQUENCE [LARGE SCALE GENOMIC DNA]</scope>
    <source>
        <strain evidence="4">DSM 23173</strain>
    </source>
</reference>
<dbReference type="EMBL" id="OBQF01000001">
    <property type="protein sequence ID" value="SOC39253.1"/>
    <property type="molecule type" value="Genomic_DNA"/>
</dbReference>